<accession>A0AAN9NT69</accession>
<protein>
    <submittedName>
        <fullName evidence="2">Uncharacterized protein</fullName>
    </submittedName>
</protein>
<reference evidence="2 3" key="1">
    <citation type="submission" date="2024-01" db="EMBL/GenBank/DDBJ databases">
        <title>The genomes of 5 underutilized Papilionoideae crops provide insights into root nodulation and disease resistanc.</title>
        <authorList>
            <person name="Jiang F."/>
        </authorList>
    </citation>
    <scope>NUCLEOTIDE SEQUENCE [LARGE SCALE GENOMIC DNA]</scope>
    <source>
        <strain evidence="2">JINMINGXINNONG_FW02</strain>
        <tissue evidence="2">Leaves</tissue>
    </source>
</reference>
<dbReference type="Proteomes" id="UP001374584">
    <property type="component" value="Unassembled WGS sequence"/>
</dbReference>
<keyword evidence="1" id="KW-1133">Transmembrane helix</keyword>
<proteinExistence type="predicted"/>
<keyword evidence="3" id="KW-1185">Reference proteome</keyword>
<evidence type="ECO:0000256" key="1">
    <source>
        <dbReference type="SAM" id="Phobius"/>
    </source>
</evidence>
<evidence type="ECO:0000313" key="3">
    <source>
        <dbReference type="Proteomes" id="UP001374584"/>
    </source>
</evidence>
<keyword evidence="1" id="KW-0472">Membrane</keyword>
<name>A0AAN9NT69_PHACN</name>
<feature type="transmembrane region" description="Helical" evidence="1">
    <location>
        <begin position="52"/>
        <end position="71"/>
    </location>
</feature>
<sequence>MDGIAEWTQQRKSNDSFSSLTPLGGVHASPAQDLVALAPNVLSVLQRGWEKFFFLFFLYMIQAVQIARFYVKKEDMAFYCYNNLISFIQC</sequence>
<dbReference type="AlphaFoldDB" id="A0AAN9NT69"/>
<dbReference type="EMBL" id="JAYMYR010000002">
    <property type="protein sequence ID" value="KAK7378869.1"/>
    <property type="molecule type" value="Genomic_DNA"/>
</dbReference>
<comment type="caution">
    <text evidence="2">The sequence shown here is derived from an EMBL/GenBank/DDBJ whole genome shotgun (WGS) entry which is preliminary data.</text>
</comment>
<organism evidence="2 3">
    <name type="scientific">Phaseolus coccineus</name>
    <name type="common">Scarlet runner bean</name>
    <name type="synonym">Phaseolus multiflorus</name>
    <dbReference type="NCBI Taxonomy" id="3886"/>
    <lineage>
        <taxon>Eukaryota</taxon>
        <taxon>Viridiplantae</taxon>
        <taxon>Streptophyta</taxon>
        <taxon>Embryophyta</taxon>
        <taxon>Tracheophyta</taxon>
        <taxon>Spermatophyta</taxon>
        <taxon>Magnoliopsida</taxon>
        <taxon>eudicotyledons</taxon>
        <taxon>Gunneridae</taxon>
        <taxon>Pentapetalae</taxon>
        <taxon>rosids</taxon>
        <taxon>fabids</taxon>
        <taxon>Fabales</taxon>
        <taxon>Fabaceae</taxon>
        <taxon>Papilionoideae</taxon>
        <taxon>50 kb inversion clade</taxon>
        <taxon>NPAAA clade</taxon>
        <taxon>indigoferoid/millettioid clade</taxon>
        <taxon>Phaseoleae</taxon>
        <taxon>Phaseolus</taxon>
    </lineage>
</organism>
<evidence type="ECO:0000313" key="2">
    <source>
        <dbReference type="EMBL" id="KAK7378869.1"/>
    </source>
</evidence>
<keyword evidence="1" id="KW-0812">Transmembrane</keyword>
<gene>
    <name evidence="2" type="ORF">VNO80_04317</name>
</gene>